<dbReference type="AlphaFoldDB" id="A0A9D9DL25"/>
<evidence type="ECO:0000259" key="2">
    <source>
        <dbReference type="Pfam" id="PF05896"/>
    </source>
</evidence>
<dbReference type="Pfam" id="PF24836">
    <property type="entry name" value="NQRA_2nd"/>
    <property type="match status" value="1"/>
</dbReference>
<comment type="subunit">
    <text evidence="1">Composed of six subunits; NqrA, NqrB, NqrC, NqrD, NqrE and NqrF.</text>
</comment>
<keyword evidence="1" id="KW-0406">Ion transport</keyword>
<comment type="similarity">
    <text evidence="1">Belongs to the NqrA family.</text>
</comment>
<sequence length="459" mass="51045">MLQNIRLKRGLDIPIAGNAEPTIKKSIIPDIIAVKPTDFRCLTPKLTVKEGDAVKAGSIVFIDKKRPEIGFASPCSGTVQAIVRGEKRKLLAVLIKSDNEIQYVDFGKKDISRLSADQVRKNLLESGLWAAIIQRPYGIVANPADTPKAIFISSFSTAPLAPDYNFTLKDETHNLQAGIDALKKLTKGNVVVGLRESDYATSPMYKLKDVVYYTFDGPHPAGNVGVQINHISPISKGEIVWTIDPVMLAAIGRLFNEGIYDTSKLVAITGMRAKERCYVKTLPGISMEQIAEFASSEEVELYGTPSQIRYISGDILTGENVGEKGYLGFYHNQITLISEGNYRECFGWAKPIRPKKFSLSKSYFSWLTPKKRYNMDTNLNGGQRAFVVTGLYEKVVPMDIYPVYLLKAILAEDIDKMEKLGIYEVIEEDFALCEYVCPSKIDVQEIVSKGIDLMIKEMA</sequence>
<reference evidence="4" key="2">
    <citation type="journal article" date="2021" name="PeerJ">
        <title>Extensive microbial diversity within the chicken gut microbiome revealed by metagenomics and culture.</title>
        <authorList>
            <person name="Gilroy R."/>
            <person name="Ravi A."/>
            <person name="Getino M."/>
            <person name="Pursley I."/>
            <person name="Horton D.L."/>
            <person name="Alikhan N.F."/>
            <person name="Baker D."/>
            <person name="Gharbi K."/>
            <person name="Hall N."/>
            <person name="Watson M."/>
            <person name="Adriaenssens E.M."/>
            <person name="Foster-Nyarko E."/>
            <person name="Jarju S."/>
            <person name="Secka A."/>
            <person name="Antonio M."/>
            <person name="Oren A."/>
            <person name="Chaudhuri R.R."/>
            <person name="La Ragione R."/>
            <person name="Hildebrand F."/>
            <person name="Pallen M.J."/>
        </authorList>
    </citation>
    <scope>NUCLEOTIDE SEQUENCE</scope>
    <source>
        <strain evidence="4">15467</strain>
    </source>
</reference>
<keyword evidence="1" id="KW-0520">NAD</keyword>
<dbReference type="GO" id="GO:0016655">
    <property type="term" value="F:oxidoreductase activity, acting on NAD(P)H, quinone or similar compound as acceptor"/>
    <property type="evidence" value="ECO:0007669"/>
    <property type="project" value="UniProtKB-UniRule"/>
</dbReference>
<evidence type="ECO:0000256" key="1">
    <source>
        <dbReference type="HAMAP-Rule" id="MF_00425"/>
    </source>
</evidence>
<feature type="domain" description="NqrA N-terminal barrel-sandwich hybrid" evidence="2">
    <location>
        <begin position="5"/>
        <end position="97"/>
    </location>
</feature>
<dbReference type="InterPro" id="IPR056147">
    <property type="entry name" value="NQRA_N"/>
</dbReference>
<keyword evidence="1" id="KW-1278">Translocase</keyword>
<comment type="function">
    <text evidence="1">NQR complex catalyzes the reduction of ubiquinone-1 to ubiquinol by two successive reactions, coupled with the transport of Na(+) ions from the cytoplasm to the periplasm. NqrA to NqrE are probably involved in the second step, the conversion of ubisemiquinone to ubiquinol.</text>
</comment>
<keyword evidence="1" id="KW-0813">Transport</keyword>
<dbReference type="Proteomes" id="UP000823635">
    <property type="component" value="Unassembled WGS sequence"/>
</dbReference>
<proteinExistence type="inferred from homology"/>
<dbReference type="HAMAP" id="MF_00425">
    <property type="entry name" value="NqrA"/>
    <property type="match status" value="1"/>
</dbReference>
<keyword evidence="1" id="KW-0915">Sodium</keyword>
<dbReference type="PANTHER" id="PTHR37839">
    <property type="entry name" value="NA(+)-TRANSLOCATING NADH-QUINONE REDUCTASE SUBUNIT A"/>
    <property type="match status" value="1"/>
</dbReference>
<gene>
    <name evidence="1" type="primary">nqrA</name>
    <name evidence="4" type="ORF">IAC68_00270</name>
</gene>
<dbReference type="InterPro" id="IPR056148">
    <property type="entry name" value="NQRA_2nd"/>
</dbReference>
<evidence type="ECO:0000313" key="4">
    <source>
        <dbReference type="EMBL" id="MBO8428356.1"/>
    </source>
</evidence>
<dbReference type="NCBIfam" id="TIGR01936">
    <property type="entry name" value="nqrA"/>
    <property type="match status" value="1"/>
</dbReference>
<protein>
    <recommendedName>
        <fullName evidence="1">Na(+)-translocating NADH-quinone reductase subunit A</fullName>
        <shortName evidence="1">Na(+)-NQR subunit A</shortName>
        <shortName evidence="1">Na(+)-translocating NQR subunit A</shortName>
        <ecNumber evidence="1">7.2.1.1</ecNumber>
    </recommendedName>
    <alternativeName>
        <fullName evidence="1">NQR complex subunit A</fullName>
    </alternativeName>
    <alternativeName>
        <fullName evidence="1">NQR-1 subunit A</fullName>
    </alternativeName>
</protein>
<comment type="catalytic activity">
    <reaction evidence="1">
        <text>a ubiquinone + n Na(+)(in) + NADH + H(+) = a ubiquinol + n Na(+)(out) + NAD(+)</text>
        <dbReference type="Rhea" id="RHEA:47748"/>
        <dbReference type="Rhea" id="RHEA-COMP:9565"/>
        <dbReference type="Rhea" id="RHEA-COMP:9566"/>
        <dbReference type="ChEBI" id="CHEBI:15378"/>
        <dbReference type="ChEBI" id="CHEBI:16389"/>
        <dbReference type="ChEBI" id="CHEBI:17976"/>
        <dbReference type="ChEBI" id="CHEBI:29101"/>
        <dbReference type="ChEBI" id="CHEBI:57540"/>
        <dbReference type="ChEBI" id="CHEBI:57945"/>
        <dbReference type="EC" id="7.2.1.1"/>
    </reaction>
</comment>
<dbReference type="InterPro" id="IPR008703">
    <property type="entry name" value="NqrA"/>
</dbReference>
<organism evidence="4 5">
    <name type="scientific">Candidatus Egerieousia excrementavium</name>
    <dbReference type="NCBI Taxonomy" id="2840778"/>
    <lineage>
        <taxon>Bacteria</taxon>
        <taxon>Pseudomonadati</taxon>
        <taxon>Bacteroidota</taxon>
        <taxon>Bacteroidia</taxon>
        <taxon>Bacteroidales</taxon>
        <taxon>Candidatus Egerieousia</taxon>
    </lineage>
</organism>
<feature type="domain" description="NqrA second alpha/beta" evidence="3">
    <location>
        <begin position="114"/>
        <end position="258"/>
    </location>
</feature>
<dbReference type="Pfam" id="PF05896">
    <property type="entry name" value="NQRA_N"/>
    <property type="match status" value="1"/>
</dbReference>
<dbReference type="NCBIfam" id="NF003761">
    <property type="entry name" value="PRK05352.1-4"/>
    <property type="match status" value="1"/>
</dbReference>
<comment type="caution">
    <text evidence="4">The sequence shown here is derived from an EMBL/GenBank/DDBJ whole genome shotgun (WGS) entry which is preliminary data.</text>
</comment>
<name>A0A9D9DL25_9BACT</name>
<accession>A0A9D9DL25</accession>
<evidence type="ECO:0000259" key="3">
    <source>
        <dbReference type="Pfam" id="PF24836"/>
    </source>
</evidence>
<dbReference type="EC" id="7.2.1.1" evidence="1"/>
<keyword evidence="1" id="KW-0739">Sodium transport</keyword>
<dbReference type="EMBL" id="JADINB010000006">
    <property type="protein sequence ID" value="MBO8428356.1"/>
    <property type="molecule type" value="Genomic_DNA"/>
</dbReference>
<dbReference type="GO" id="GO:0006814">
    <property type="term" value="P:sodium ion transport"/>
    <property type="evidence" value="ECO:0007669"/>
    <property type="project" value="UniProtKB-UniRule"/>
</dbReference>
<dbReference type="PANTHER" id="PTHR37839:SF1">
    <property type="entry name" value="NA(+)-TRANSLOCATING NADH-QUINONE REDUCTASE SUBUNIT A"/>
    <property type="match status" value="1"/>
</dbReference>
<keyword evidence="1" id="KW-0830">Ubiquinone</keyword>
<reference evidence="4" key="1">
    <citation type="submission" date="2020-10" db="EMBL/GenBank/DDBJ databases">
        <authorList>
            <person name="Gilroy R."/>
        </authorList>
    </citation>
    <scope>NUCLEOTIDE SEQUENCE</scope>
    <source>
        <strain evidence="4">15467</strain>
    </source>
</reference>
<evidence type="ECO:0000313" key="5">
    <source>
        <dbReference type="Proteomes" id="UP000823635"/>
    </source>
</evidence>